<dbReference type="GeneID" id="119720171"/>
<reference evidence="13" key="1">
    <citation type="submission" date="2022-11" db="UniProtKB">
        <authorList>
            <consortium name="EnsemblMetazoa"/>
        </authorList>
    </citation>
    <scope>IDENTIFICATION</scope>
</reference>
<dbReference type="InterPro" id="IPR017981">
    <property type="entry name" value="GPCR_2-like_7TM"/>
</dbReference>
<dbReference type="Proteomes" id="UP000887568">
    <property type="component" value="Unplaced"/>
</dbReference>
<dbReference type="Pfam" id="PF01033">
    <property type="entry name" value="Somatomedin_B"/>
    <property type="match status" value="1"/>
</dbReference>
<evidence type="ECO:0000259" key="10">
    <source>
        <dbReference type="PROSITE" id="PS50261"/>
    </source>
</evidence>
<feature type="chain" id="PRO_5037678522" evidence="9">
    <location>
        <begin position="22"/>
        <end position="1209"/>
    </location>
</feature>
<evidence type="ECO:0000256" key="6">
    <source>
        <dbReference type="PROSITE-ProRule" id="PRU00196"/>
    </source>
</evidence>
<accession>A0A913Z198</accession>
<evidence type="ECO:0000256" key="5">
    <source>
        <dbReference type="ARBA" id="ARBA00023157"/>
    </source>
</evidence>
<evidence type="ECO:0000256" key="8">
    <source>
        <dbReference type="SAM" id="Phobius"/>
    </source>
</evidence>
<comment type="subcellular location">
    <subcellularLocation>
        <location evidence="1">Membrane</location>
        <topology evidence="1">Multi-pass membrane protein</topology>
    </subcellularLocation>
</comment>
<dbReference type="Gene3D" id="1.20.1070.10">
    <property type="entry name" value="Rhodopsin 7-helix transmembrane proteins"/>
    <property type="match status" value="1"/>
</dbReference>
<dbReference type="PANTHER" id="PTHR45902:SF1">
    <property type="entry name" value="LATROPHILIN RECEPTOR-LIKE PROTEIN A"/>
    <property type="match status" value="1"/>
</dbReference>
<evidence type="ECO:0000256" key="4">
    <source>
        <dbReference type="ARBA" id="ARBA00023136"/>
    </source>
</evidence>
<dbReference type="Gene3D" id="3.10.250.10">
    <property type="entry name" value="SRCR-like domain"/>
    <property type="match status" value="2"/>
</dbReference>
<keyword evidence="4 8" id="KW-0472">Membrane</keyword>
<dbReference type="InterPro" id="IPR036772">
    <property type="entry name" value="SRCR-like_dom_sf"/>
</dbReference>
<feature type="compositionally biased region" description="Polar residues" evidence="7">
    <location>
        <begin position="1188"/>
        <end position="1198"/>
    </location>
</feature>
<dbReference type="SUPFAM" id="SSF90188">
    <property type="entry name" value="Somatomedin B domain"/>
    <property type="match status" value="1"/>
</dbReference>
<feature type="transmembrane region" description="Helical" evidence="8">
    <location>
        <begin position="1018"/>
        <end position="1039"/>
    </location>
</feature>
<feature type="domain" description="SRCR" evidence="11">
    <location>
        <begin position="46"/>
        <end position="156"/>
    </location>
</feature>
<keyword evidence="2 8" id="KW-0812">Transmembrane</keyword>
<proteinExistence type="predicted"/>
<feature type="domain" description="SMB" evidence="12">
    <location>
        <begin position="423"/>
        <end position="465"/>
    </location>
</feature>
<feature type="transmembrane region" description="Helical" evidence="8">
    <location>
        <begin position="1116"/>
        <end position="1138"/>
    </location>
</feature>
<feature type="domain" description="SRCR" evidence="11">
    <location>
        <begin position="279"/>
        <end position="334"/>
    </location>
</feature>
<dbReference type="SUPFAM" id="SSF56487">
    <property type="entry name" value="SRCR-like"/>
    <property type="match status" value="2"/>
</dbReference>
<keyword evidence="9" id="KW-0732">Signal</keyword>
<dbReference type="InterPro" id="IPR053231">
    <property type="entry name" value="GPCR_LN-TM7"/>
</dbReference>
<sequence>MWIKQLVSGIVLFRLLLLAVVERPDRQWVVFADDTDFNKTFHQLEVRLTGGRYPNEGLLELRWPPAQPDWGTYCTDIEEPFKVGHVACLALGYQAAYSVRATAPFALNTGPIWFRGIHCGKEVLQDHGRLEDCTLQPWHLGNASCDHSWDVGLVCYTGDVRLADGNSTNEGRIELHIGGDQWLSLYGASSSSDTIMSDVACRYLGYPFAVGSSSEQVDRESVLCGHGFCWGSEGSPVDCQYDSKAVPCADLDFIENPTSIRALCALESDVVPNEDVLEFRLVGSADNHSGLVQVRDTTLADDGWRMLCNENLFFFIVDEPVARLGDLICKQLGFPWSYDTESVALADVRVLYRAHWNDTRGAELLRRRVIKEDVDGSRPETEDLFSWKWVRTENVCEQHGYPGLRVTCATGVELYGERVYPCPQQTCNQRCGTTEVAGLCGCDSACTLCNDCCPDYTSICAPDGALPYPPNFPLACRVSSANQREYIIQRCGWDWADDDVRNRCEGDSPVDLVYHVPDVSSHPPLFRNRECAQCHYINTTSANMVDYETYKNTTVPPYWTPPLIGACPSGYNGSTELWEGCAGYSASLTINGSWYKNPHCALCNGEDLTSLDYCYREYGIVAPASLEIILGRDSDAWFPSPSLEIHLGDSVCCLRKEYHLTIVPKPSQSNLAIDPKDSLPTRTYEAASCLIRGMAWQSVPLTLPFISELLAVDAEEFPTGDGTLRSTSLGNFSDTKALLHGLLTVEETSDESVQDTWVDKCNLEVVELAEVCTIANVTNVRTCHHQWFSTKDAEFVSNISISNVSVLYLGNGVIVEPYYLSHVHVYRNTDTGRFFNETEVRVCGRELEQLTCRFPPVNDTLVIVRDGTVYLSYAGREFLEGEFVSLPDGLILICSDVFKEDGPYINLSEPLTLVNFLGFVISMAALVATFATYLTFSELRNVPGAAIMSLCAALFVAQLLSVTALGSTLNSSVCVTIAVVLHYLWLSTFTWQTVLAWDLKKTFASNRPSLGASKMKRFFLYSVYGWSAPVLVVGVFFAYHLCGDCMGLGYRYGSDKACWIIGRFAVLLAFGVPMMSSVILNGVLFATTVWGVHKTLKAASMVHQDRSKSQRASTELVIYLKISCVMGFTWIFGCLAQVTSYRPLWFLFAITNSAQGVIIFVVYACNARVRAMWRQRLRRTEAKKSDSAARTTKASTPVTKGHSGNKRGL</sequence>
<name>A0A913Z198_PATMI</name>
<dbReference type="RefSeq" id="XP_038045669.1">
    <property type="nucleotide sequence ID" value="XM_038189741.1"/>
</dbReference>
<feature type="transmembrane region" description="Helical" evidence="8">
    <location>
        <begin position="975"/>
        <end position="997"/>
    </location>
</feature>
<dbReference type="PANTHER" id="PTHR45902">
    <property type="entry name" value="LATROPHILIN RECEPTOR-LIKE PROTEIN A"/>
    <property type="match status" value="1"/>
</dbReference>
<evidence type="ECO:0000259" key="11">
    <source>
        <dbReference type="PROSITE" id="PS50287"/>
    </source>
</evidence>
<dbReference type="GO" id="GO:0007166">
    <property type="term" value="P:cell surface receptor signaling pathway"/>
    <property type="evidence" value="ECO:0007669"/>
    <property type="project" value="InterPro"/>
</dbReference>
<protein>
    <submittedName>
        <fullName evidence="13">Uncharacterized protein</fullName>
    </submittedName>
</protein>
<evidence type="ECO:0000256" key="2">
    <source>
        <dbReference type="ARBA" id="ARBA00022692"/>
    </source>
</evidence>
<evidence type="ECO:0000256" key="1">
    <source>
        <dbReference type="ARBA" id="ARBA00004141"/>
    </source>
</evidence>
<dbReference type="PROSITE" id="PS50261">
    <property type="entry name" value="G_PROTEIN_RECEP_F2_4"/>
    <property type="match status" value="1"/>
</dbReference>
<evidence type="ECO:0000256" key="7">
    <source>
        <dbReference type="SAM" id="MobiDB-lite"/>
    </source>
</evidence>
<dbReference type="GO" id="GO:0004930">
    <property type="term" value="F:G protein-coupled receptor activity"/>
    <property type="evidence" value="ECO:0007669"/>
    <property type="project" value="InterPro"/>
</dbReference>
<evidence type="ECO:0000256" key="9">
    <source>
        <dbReference type="SAM" id="SignalP"/>
    </source>
</evidence>
<comment type="caution">
    <text evidence="6">Lacks conserved residue(s) required for the propagation of feature annotation.</text>
</comment>
<dbReference type="GO" id="GO:0016020">
    <property type="term" value="C:membrane"/>
    <property type="evidence" value="ECO:0007669"/>
    <property type="project" value="UniProtKB-SubCell"/>
</dbReference>
<feature type="transmembrane region" description="Helical" evidence="8">
    <location>
        <begin position="1059"/>
        <end position="1092"/>
    </location>
</feature>
<keyword evidence="14" id="KW-1185">Reference proteome</keyword>
<dbReference type="PROSITE" id="PS50958">
    <property type="entry name" value="SMB_2"/>
    <property type="match status" value="1"/>
</dbReference>
<keyword evidence="5 6" id="KW-1015">Disulfide bond</keyword>
<feature type="transmembrane region" description="Helical" evidence="8">
    <location>
        <begin position="1144"/>
        <end position="1169"/>
    </location>
</feature>
<dbReference type="CDD" id="cd15039">
    <property type="entry name" value="7tmB3_Methuselah-like"/>
    <property type="match status" value="1"/>
</dbReference>
<dbReference type="SMART" id="SM00201">
    <property type="entry name" value="SO"/>
    <property type="match status" value="1"/>
</dbReference>
<feature type="domain" description="G-protein coupled receptors family 2 profile 2" evidence="10">
    <location>
        <begin position="911"/>
        <end position="1167"/>
    </location>
</feature>
<dbReference type="InterPro" id="IPR036024">
    <property type="entry name" value="Somatomedin_B-like_dom_sf"/>
</dbReference>
<dbReference type="InterPro" id="IPR001190">
    <property type="entry name" value="SRCR"/>
</dbReference>
<dbReference type="InterPro" id="IPR001212">
    <property type="entry name" value="Somatomedin_B_dom"/>
</dbReference>
<feature type="transmembrane region" description="Helical" evidence="8">
    <location>
        <begin position="946"/>
        <end position="969"/>
    </location>
</feature>
<keyword evidence="3 8" id="KW-1133">Transmembrane helix</keyword>
<dbReference type="EnsemblMetazoa" id="XM_038189741.1">
    <property type="protein sequence ID" value="XP_038045669.1"/>
    <property type="gene ID" value="LOC119720171"/>
</dbReference>
<evidence type="ECO:0000313" key="14">
    <source>
        <dbReference type="Proteomes" id="UP000887568"/>
    </source>
</evidence>
<feature type="transmembrane region" description="Helical" evidence="8">
    <location>
        <begin position="913"/>
        <end position="934"/>
    </location>
</feature>
<organism evidence="13 14">
    <name type="scientific">Patiria miniata</name>
    <name type="common">Bat star</name>
    <name type="synonym">Asterina miniata</name>
    <dbReference type="NCBI Taxonomy" id="46514"/>
    <lineage>
        <taxon>Eukaryota</taxon>
        <taxon>Metazoa</taxon>
        <taxon>Echinodermata</taxon>
        <taxon>Eleutherozoa</taxon>
        <taxon>Asterozoa</taxon>
        <taxon>Asteroidea</taxon>
        <taxon>Valvatacea</taxon>
        <taxon>Valvatida</taxon>
        <taxon>Asterinidae</taxon>
        <taxon>Patiria</taxon>
    </lineage>
</organism>
<feature type="region of interest" description="Disordered" evidence="7">
    <location>
        <begin position="1182"/>
        <end position="1209"/>
    </location>
</feature>
<evidence type="ECO:0000259" key="12">
    <source>
        <dbReference type="PROSITE" id="PS50958"/>
    </source>
</evidence>
<dbReference type="Gene3D" id="4.10.410.20">
    <property type="match status" value="1"/>
</dbReference>
<feature type="signal peptide" evidence="9">
    <location>
        <begin position="1"/>
        <end position="21"/>
    </location>
</feature>
<evidence type="ECO:0000313" key="13">
    <source>
        <dbReference type="EnsemblMetazoa" id="XP_038045669.1"/>
    </source>
</evidence>
<dbReference type="OrthoDB" id="6134459at2759"/>
<dbReference type="PROSITE" id="PS50287">
    <property type="entry name" value="SRCR_2"/>
    <property type="match status" value="3"/>
</dbReference>
<dbReference type="AlphaFoldDB" id="A0A913Z198"/>
<feature type="disulfide bond" evidence="6">
    <location>
        <begin position="229"/>
        <end position="239"/>
    </location>
</feature>
<evidence type="ECO:0000256" key="3">
    <source>
        <dbReference type="ARBA" id="ARBA00022989"/>
    </source>
</evidence>
<dbReference type="InterPro" id="IPR000832">
    <property type="entry name" value="GPCR_2_secretin-like"/>
</dbReference>
<feature type="domain" description="SRCR" evidence="11">
    <location>
        <begin position="160"/>
        <end position="265"/>
    </location>
</feature>
<dbReference type="PROSITE" id="PS00524">
    <property type="entry name" value="SMB_1"/>
    <property type="match status" value="1"/>
</dbReference>
<dbReference type="Pfam" id="PF00002">
    <property type="entry name" value="7tm_2"/>
    <property type="match status" value="1"/>
</dbReference>
<dbReference type="SMART" id="SM00202">
    <property type="entry name" value="SR"/>
    <property type="match status" value="2"/>
</dbReference>